<accession>A0A5B7HCA1</accession>
<reference evidence="1 2" key="1">
    <citation type="submission" date="2019-05" db="EMBL/GenBank/DDBJ databases">
        <title>Another draft genome of Portunus trituberculatus and its Hox gene families provides insights of decapod evolution.</title>
        <authorList>
            <person name="Jeong J.-H."/>
            <person name="Song I."/>
            <person name="Kim S."/>
            <person name="Choi T."/>
            <person name="Kim D."/>
            <person name="Ryu S."/>
            <person name="Kim W."/>
        </authorList>
    </citation>
    <scope>NUCLEOTIDE SEQUENCE [LARGE SCALE GENOMIC DNA]</scope>
    <source>
        <tissue evidence="1">Muscle</tissue>
    </source>
</reference>
<dbReference type="AlphaFoldDB" id="A0A5B7HCA1"/>
<gene>
    <name evidence="1" type="ORF">E2C01_062855</name>
</gene>
<dbReference type="Proteomes" id="UP000324222">
    <property type="component" value="Unassembled WGS sequence"/>
</dbReference>
<name>A0A5B7HCA1_PORTR</name>
<comment type="caution">
    <text evidence="1">The sequence shown here is derived from an EMBL/GenBank/DDBJ whole genome shotgun (WGS) entry which is preliminary data.</text>
</comment>
<dbReference type="EMBL" id="VSRR010028170">
    <property type="protein sequence ID" value="MPC68652.1"/>
    <property type="molecule type" value="Genomic_DNA"/>
</dbReference>
<evidence type="ECO:0000313" key="2">
    <source>
        <dbReference type="Proteomes" id="UP000324222"/>
    </source>
</evidence>
<organism evidence="1 2">
    <name type="scientific">Portunus trituberculatus</name>
    <name type="common">Swimming crab</name>
    <name type="synonym">Neptunus trituberculatus</name>
    <dbReference type="NCBI Taxonomy" id="210409"/>
    <lineage>
        <taxon>Eukaryota</taxon>
        <taxon>Metazoa</taxon>
        <taxon>Ecdysozoa</taxon>
        <taxon>Arthropoda</taxon>
        <taxon>Crustacea</taxon>
        <taxon>Multicrustacea</taxon>
        <taxon>Malacostraca</taxon>
        <taxon>Eumalacostraca</taxon>
        <taxon>Eucarida</taxon>
        <taxon>Decapoda</taxon>
        <taxon>Pleocyemata</taxon>
        <taxon>Brachyura</taxon>
        <taxon>Eubrachyura</taxon>
        <taxon>Portunoidea</taxon>
        <taxon>Portunidae</taxon>
        <taxon>Portuninae</taxon>
        <taxon>Portunus</taxon>
    </lineage>
</organism>
<proteinExistence type="predicted"/>
<evidence type="ECO:0000313" key="1">
    <source>
        <dbReference type="EMBL" id="MPC68652.1"/>
    </source>
</evidence>
<protein>
    <submittedName>
        <fullName evidence="1">Uncharacterized protein</fullName>
    </submittedName>
</protein>
<keyword evidence="2" id="KW-1185">Reference proteome</keyword>
<sequence>MMVEMGTAKALAFEVDAGRTLPAMNFVCCAKVVSCVQPALAMIVEMGTAKALALEVDAGRPLPTVNFVVSIPQMPNITFSHCATVSLDTNL</sequence>